<name>A0A5K7YTP7_9BACT</name>
<evidence type="ECO:0000313" key="1">
    <source>
        <dbReference type="EMBL" id="BBO71369.1"/>
    </source>
</evidence>
<dbReference type="EMBL" id="AP021874">
    <property type="protein sequence ID" value="BBO71369.1"/>
    <property type="molecule type" value="Genomic_DNA"/>
</dbReference>
<reference evidence="1 2" key="1">
    <citation type="submission" date="2019-11" db="EMBL/GenBank/DDBJ databases">
        <title>Comparative genomics of hydrocarbon-degrading Desulfosarcina strains.</title>
        <authorList>
            <person name="Watanabe M."/>
            <person name="Kojima H."/>
            <person name="Fukui M."/>
        </authorList>
    </citation>
    <scope>NUCLEOTIDE SEQUENCE [LARGE SCALE GENOMIC DNA]</scope>
    <source>
        <strain evidence="1 2">PL12</strain>
    </source>
</reference>
<keyword evidence="2" id="KW-1185">Reference proteome</keyword>
<organism evidence="1 2">
    <name type="scientific">Desulfosarcina alkanivorans</name>
    <dbReference type="NCBI Taxonomy" id="571177"/>
    <lineage>
        <taxon>Bacteria</taxon>
        <taxon>Pseudomonadati</taxon>
        <taxon>Thermodesulfobacteriota</taxon>
        <taxon>Desulfobacteria</taxon>
        <taxon>Desulfobacterales</taxon>
        <taxon>Desulfosarcinaceae</taxon>
        <taxon>Desulfosarcina</taxon>
    </lineage>
</organism>
<dbReference type="AlphaFoldDB" id="A0A5K7YTP7"/>
<evidence type="ECO:0000313" key="2">
    <source>
        <dbReference type="Proteomes" id="UP000427906"/>
    </source>
</evidence>
<dbReference type="KEGG" id="dalk:DSCA_52990"/>
<dbReference type="Proteomes" id="UP000427906">
    <property type="component" value="Chromosome"/>
</dbReference>
<dbReference type="InterPro" id="IPR043504">
    <property type="entry name" value="Peptidase_S1_PA_chymotrypsin"/>
</dbReference>
<sequence length="680" mass="72307">MALVLAFYSGMPVSGAARKNMEPGARRYPVAMLQTVDVLELAGVDQKSVAREDAARGLDKGPYRVGIANPVDVVPGAPAGVEPPAVSGQVRGTWELVEPGVFMWRLRVVSPDARWLSFGFSAFHLPPGATLFVYSPDYEWVAGPYSARDNDAHGQFWTPMIRGDEAVLELTIKASALDRLRLSLGSVTHGYRGFSDAADDPLAKSGACNVDVACAEGDDWRDQIRSVGLYTYSDGGGSYVCTGSLVNTTAADDTPYFLTANHCLRTGTVAASTVFYWEYESATCRTPGSIDSGTPLPRPAAAQSGALLRATWADSDFTLLELDDPPEDNFDVYWSGWDRTGADPASAACIHHPAGDEKRISHENDPLTTTDYGGEKEAVDGTHLRVADWDSGTTEQGSSGSGLWDGNFRIVGQLHGGDAACGNDLADWFGKFSVSWSGGGASASRLSDWLDPLDTGATAIDGNEGDGPPAPSRTTYRTRVVSMAFEDISATGTALGLGDDDHAMVTDPFSFPFYDDVHTTIAIGSNGSLYFQDATQDYQNAAIPGPDASGVDQFLAVYWDDLDPSAGGEVYYRITGAGPDRRLIVQWDDVPHHNSDAGGTFQAIVYEASGDMVVQYLDTDFGDAGLDSGASATAGVQDSTGKGVQYSFNQAVLTDGLAVRYTRTDSVSITPAVNLLLLDP</sequence>
<dbReference type="PANTHER" id="PTHR36234:SF5">
    <property type="entry name" value="LYSYL ENDOPEPTIDASE"/>
    <property type="match status" value="1"/>
</dbReference>
<evidence type="ECO:0008006" key="3">
    <source>
        <dbReference type="Google" id="ProtNLM"/>
    </source>
</evidence>
<dbReference type="InterPro" id="IPR009003">
    <property type="entry name" value="Peptidase_S1_PA"/>
</dbReference>
<dbReference type="SUPFAM" id="SSF50494">
    <property type="entry name" value="Trypsin-like serine proteases"/>
    <property type="match status" value="1"/>
</dbReference>
<dbReference type="Gene3D" id="2.40.10.10">
    <property type="entry name" value="Trypsin-like serine proteases"/>
    <property type="match status" value="2"/>
</dbReference>
<proteinExistence type="predicted"/>
<dbReference type="PANTHER" id="PTHR36234">
    <property type="entry name" value="LYSYL ENDOPEPTIDASE"/>
    <property type="match status" value="1"/>
</dbReference>
<protein>
    <recommendedName>
        <fullName evidence="3">Peptidase S1 domain-containing protein</fullName>
    </recommendedName>
</protein>
<gene>
    <name evidence="1" type="ORF">DSCA_52990</name>
</gene>
<accession>A0A5K7YTP7</accession>